<name>A0A9P4LDI0_9PLEO</name>
<dbReference type="GeneID" id="63853725"/>
<dbReference type="RefSeq" id="XP_040794464.1">
    <property type="nucleotide sequence ID" value="XM_040936475.1"/>
</dbReference>
<keyword evidence="2" id="KW-1185">Reference proteome</keyword>
<comment type="caution">
    <text evidence="1">The sequence shown here is derived from an EMBL/GenBank/DDBJ whole genome shotgun (WGS) entry which is preliminary data.</text>
</comment>
<dbReference type="AlphaFoldDB" id="A0A9P4LDI0"/>
<evidence type="ECO:0000313" key="1">
    <source>
        <dbReference type="EMBL" id="KAF1851901.1"/>
    </source>
</evidence>
<proteinExistence type="predicted"/>
<dbReference type="OrthoDB" id="4062651at2759"/>
<protein>
    <submittedName>
        <fullName evidence="1">Uncharacterized protein</fullName>
    </submittedName>
</protein>
<reference evidence="1" key="1">
    <citation type="submission" date="2020-01" db="EMBL/GenBank/DDBJ databases">
        <authorList>
            <consortium name="DOE Joint Genome Institute"/>
            <person name="Haridas S."/>
            <person name="Albert R."/>
            <person name="Binder M."/>
            <person name="Bloem J."/>
            <person name="Labutti K."/>
            <person name="Salamov A."/>
            <person name="Andreopoulos B."/>
            <person name="Baker S.E."/>
            <person name="Barry K."/>
            <person name="Bills G."/>
            <person name="Bluhm B.H."/>
            <person name="Cannon C."/>
            <person name="Castanera R."/>
            <person name="Culley D.E."/>
            <person name="Daum C."/>
            <person name="Ezra D."/>
            <person name="Gonzalez J.B."/>
            <person name="Henrissat B."/>
            <person name="Kuo A."/>
            <person name="Liang C."/>
            <person name="Lipzen A."/>
            <person name="Lutzoni F."/>
            <person name="Magnuson J."/>
            <person name="Mondo S."/>
            <person name="Nolan M."/>
            <person name="Ohm R."/>
            <person name="Pangilinan J."/>
            <person name="Park H.-J."/>
            <person name="Ramirez L."/>
            <person name="Alfaro M."/>
            <person name="Sun H."/>
            <person name="Tritt A."/>
            <person name="Yoshinaga Y."/>
            <person name="Zwiers L.-H."/>
            <person name="Turgeon B.G."/>
            <person name="Goodwin S.B."/>
            <person name="Spatafora J.W."/>
            <person name="Crous P.W."/>
            <person name="Grigoriev I.V."/>
        </authorList>
    </citation>
    <scope>NUCLEOTIDE SEQUENCE</scope>
    <source>
        <strain evidence="1">CBS 394.84</strain>
    </source>
</reference>
<dbReference type="Proteomes" id="UP000800039">
    <property type="component" value="Unassembled WGS sequence"/>
</dbReference>
<organism evidence="1 2">
    <name type="scientific">Cucurbitaria berberidis CBS 394.84</name>
    <dbReference type="NCBI Taxonomy" id="1168544"/>
    <lineage>
        <taxon>Eukaryota</taxon>
        <taxon>Fungi</taxon>
        <taxon>Dikarya</taxon>
        <taxon>Ascomycota</taxon>
        <taxon>Pezizomycotina</taxon>
        <taxon>Dothideomycetes</taxon>
        <taxon>Pleosporomycetidae</taxon>
        <taxon>Pleosporales</taxon>
        <taxon>Pleosporineae</taxon>
        <taxon>Cucurbitariaceae</taxon>
        <taxon>Cucurbitaria</taxon>
    </lineage>
</organism>
<dbReference type="EMBL" id="ML976614">
    <property type="protein sequence ID" value="KAF1851901.1"/>
    <property type="molecule type" value="Genomic_DNA"/>
</dbReference>
<evidence type="ECO:0000313" key="2">
    <source>
        <dbReference type="Proteomes" id="UP000800039"/>
    </source>
</evidence>
<gene>
    <name evidence="1" type="ORF">K460DRAFT_401901</name>
</gene>
<sequence length="335" mass="38113">MKQTYYVSMGPMGYISQEKSEMTVWRGHAQFSMKVKIARVRNTPFGRELSRQMVLCRVCPFGRNESLDPIDMVYQHCLLLLRRLAPQTSLQDLSLECFLHSPTDHLELVDADNAEDIRIEGEHEVVYTPSFSMSPMRTADLPESCKAIRHIQACRTCIMPTNDEGQSLTSVQGKIMTGEGVLMYFKPRIDFREPEFEHELRIMSRIDEAGLRARIKVPRLHGIVVSGENGETTIGLLMTMITSSGMGPTWKAQASRARLRYTKIGNSKSLPPYRSCMPMGAGALKILLDDERRETVEGDEQGLTRLFQEWLPSHAQPHEEGPYTTWTQRMAQLSE</sequence>
<accession>A0A9P4LDI0</accession>